<comment type="caution">
    <text evidence="2">The sequence shown here is derived from an EMBL/GenBank/DDBJ whole genome shotgun (WGS) entry which is preliminary data.</text>
</comment>
<feature type="signal peptide" evidence="1">
    <location>
        <begin position="1"/>
        <end position="24"/>
    </location>
</feature>
<evidence type="ECO:0000256" key="1">
    <source>
        <dbReference type="SAM" id="SignalP"/>
    </source>
</evidence>
<dbReference type="InterPro" id="IPR038636">
    <property type="entry name" value="Wzi_sf"/>
</dbReference>
<organism evidence="2 3">
    <name type="scientific">Silvibacterium bohemicum</name>
    <dbReference type="NCBI Taxonomy" id="1577686"/>
    <lineage>
        <taxon>Bacteria</taxon>
        <taxon>Pseudomonadati</taxon>
        <taxon>Acidobacteriota</taxon>
        <taxon>Terriglobia</taxon>
        <taxon>Terriglobales</taxon>
        <taxon>Acidobacteriaceae</taxon>
        <taxon>Silvibacterium</taxon>
    </lineage>
</organism>
<dbReference type="EMBL" id="JACHEK010000004">
    <property type="protein sequence ID" value="MBB6144207.1"/>
    <property type="molecule type" value="Genomic_DNA"/>
</dbReference>
<dbReference type="Gene3D" id="2.40.160.130">
    <property type="entry name" value="Capsule assembly protein Wzi"/>
    <property type="match status" value="1"/>
</dbReference>
<dbReference type="RefSeq" id="WP_231581225.1">
    <property type="nucleotide sequence ID" value="NZ_JACHEK010000004.1"/>
</dbReference>
<dbReference type="Proteomes" id="UP000538666">
    <property type="component" value="Unassembled WGS sequence"/>
</dbReference>
<protein>
    <recommendedName>
        <fullName evidence="4">Capsule assembly Wzi family protein</fullName>
    </recommendedName>
</protein>
<keyword evidence="3" id="KW-1185">Reference proteome</keyword>
<proteinExistence type="predicted"/>
<reference evidence="2 3" key="1">
    <citation type="submission" date="2020-08" db="EMBL/GenBank/DDBJ databases">
        <title>Genomic Encyclopedia of Type Strains, Phase IV (KMG-IV): sequencing the most valuable type-strain genomes for metagenomic binning, comparative biology and taxonomic classification.</title>
        <authorList>
            <person name="Goeker M."/>
        </authorList>
    </citation>
    <scope>NUCLEOTIDE SEQUENCE [LARGE SCALE GENOMIC DNA]</scope>
    <source>
        <strain evidence="2 3">DSM 103733</strain>
    </source>
</reference>
<dbReference type="AlphaFoldDB" id="A0A841JUR3"/>
<keyword evidence="1" id="KW-0732">Signal</keyword>
<name>A0A841JUR3_9BACT</name>
<evidence type="ECO:0008006" key="4">
    <source>
        <dbReference type="Google" id="ProtNLM"/>
    </source>
</evidence>
<sequence length="606" mass="67708">MRIVVASGLLFAFSFCPLHGIAQAAGEDHPFHLAADLASAAMPDSGVDPAAAAQQPVPSDYRPAIPIIYNSSLGSTYVPMDSWMYPALDRLHALGYLDTAFLGLRPWTRLSIVHMLQETSDKLDAHSNDEEALEIFLAVREELGADQQDANGGHVRHAELESTYTNLRGISGTPLRDSFHLGQTIVNDYGRPYQEGFSNYSGFSTRAEAGRFSLYFRGEYQHAPNAAGYSPALSAYLSNVVDLIPYATNPVQATIPQGPIAEANPFRVMEANLSYHLLGHEVSFGKTDHWLSPAQGASMSWSTNAENIYTFEINRVEPLRIPGISRLIGPIRYDFYVGSLKGHTAPNDPWVHAEKISFKPSKNLEFGFERTVIWGGKDHEPITIHTFLKSFFSVQNVTAAEKFSRDDPGARFGSFDFDYRLPYLRNWLSLYSDSEAHDDVNPISAPRRSAVRPGVYLSHFPVLTHLDLRVEGASTDPVSRNAGVYGDFLYAEGVQLQGTTNKGFLFTDWIGRDSKGGQAWLTYHLSPSENIQFMYRNAKADQKFIPLGTTQNDFQISVVKRLMKDVEIRGWFQREEWKAPIYKPGQQNDTLAAAQITWYPKESKNF</sequence>
<accession>A0A841JUR3</accession>
<feature type="chain" id="PRO_5032319493" description="Capsule assembly Wzi family protein" evidence="1">
    <location>
        <begin position="25"/>
        <end position="606"/>
    </location>
</feature>
<dbReference type="InterPro" id="IPR026950">
    <property type="entry name" value="Caps_assemb_Wzi"/>
</dbReference>
<dbReference type="Pfam" id="PF14052">
    <property type="entry name" value="Caps_assemb_Wzi"/>
    <property type="match status" value="1"/>
</dbReference>
<evidence type="ECO:0000313" key="3">
    <source>
        <dbReference type="Proteomes" id="UP000538666"/>
    </source>
</evidence>
<gene>
    <name evidence="2" type="ORF">HNQ77_002159</name>
</gene>
<evidence type="ECO:0000313" key="2">
    <source>
        <dbReference type="EMBL" id="MBB6144207.1"/>
    </source>
</evidence>